<evidence type="ECO:0000259" key="9">
    <source>
        <dbReference type="Pfam" id="PF01545"/>
    </source>
</evidence>
<feature type="compositionally biased region" description="Basic and acidic residues" evidence="7">
    <location>
        <begin position="254"/>
        <end position="279"/>
    </location>
</feature>
<proteinExistence type="inferred from homology"/>
<dbReference type="Gene3D" id="1.20.1510.10">
    <property type="entry name" value="Cation efflux protein transmembrane domain"/>
    <property type="match status" value="1"/>
</dbReference>
<dbReference type="InterPro" id="IPR027469">
    <property type="entry name" value="Cation_efflux_TMD_sf"/>
</dbReference>
<dbReference type="AlphaFoldDB" id="A0A1E5Q8U9"/>
<feature type="domain" description="Cation efflux protein transmembrane" evidence="9">
    <location>
        <begin position="1"/>
        <end position="170"/>
    </location>
</feature>
<evidence type="ECO:0000256" key="8">
    <source>
        <dbReference type="SAM" id="Phobius"/>
    </source>
</evidence>
<keyword evidence="5 8" id="KW-1133">Transmembrane helix</keyword>
<feature type="region of interest" description="Disordered" evidence="7">
    <location>
        <begin position="250"/>
        <end position="279"/>
    </location>
</feature>
<feature type="domain" description="Cation efflux protein cytoplasmic" evidence="10">
    <location>
        <begin position="177"/>
        <end position="241"/>
    </location>
</feature>
<dbReference type="Pfam" id="PF16916">
    <property type="entry name" value="ZT_dimer"/>
    <property type="match status" value="1"/>
</dbReference>
<dbReference type="SUPFAM" id="SSF161111">
    <property type="entry name" value="Cation efflux protein transmembrane domain-like"/>
    <property type="match status" value="1"/>
</dbReference>
<name>A0A1E5Q8U9_9PROT</name>
<evidence type="ECO:0000256" key="5">
    <source>
        <dbReference type="ARBA" id="ARBA00022989"/>
    </source>
</evidence>
<dbReference type="STRING" id="28181.BEN30_00235"/>
<dbReference type="InterPro" id="IPR058533">
    <property type="entry name" value="Cation_efflux_TM"/>
</dbReference>
<keyword evidence="4 8" id="KW-0812">Transmembrane</keyword>
<dbReference type="PANTHER" id="PTHR43840:SF15">
    <property type="entry name" value="MITOCHONDRIAL METAL TRANSPORTER 1-RELATED"/>
    <property type="match status" value="1"/>
</dbReference>
<comment type="caution">
    <text evidence="11">The sequence shown here is derived from an EMBL/GenBank/DDBJ whole genome shotgun (WGS) entry which is preliminary data.</text>
</comment>
<feature type="transmembrane region" description="Helical" evidence="8">
    <location>
        <begin position="42"/>
        <end position="67"/>
    </location>
</feature>
<dbReference type="Proteomes" id="UP000095347">
    <property type="component" value="Unassembled WGS sequence"/>
</dbReference>
<protein>
    <submittedName>
        <fullName evidence="11">Uncharacterized protein</fullName>
    </submittedName>
</protein>
<reference evidence="12" key="1">
    <citation type="submission" date="2016-07" db="EMBL/GenBank/DDBJ databases">
        <authorList>
            <person name="Florea S."/>
            <person name="Webb J.S."/>
            <person name="Jaromczyk J."/>
            <person name="Schardl C.L."/>
        </authorList>
    </citation>
    <scope>NUCLEOTIDE SEQUENCE [LARGE SCALE GENOMIC DNA]</scope>
    <source>
        <strain evidence="12">MV-1</strain>
    </source>
</reference>
<keyword evidence="12" id="KW-1185">Reference proteome</keyword>
<evidence type="ECO:0000256" key="7">
    <source>
        <dbReference type="SAM" id="MobiDB-lite"/>
    </source>
</evidence>
<dbReference type="Pfam" id="PF01545">
    <property type="entry name" value="Cation_efflux"/>
    <property type="match status" value="1"/>
</dbReference>
<dbReference type="PANTHER" id="PTHR43840">
    <property type="entry name" value="MITOCHONDRIAL METAL TRANSPORTER 1-RELATED"/>
    <property type="match status" value="1"/>
</dbReference>
<dbReference type="EMBL" id="MCGG01000023">
    <property type="protein sequence ID" value="OEJ67297.1"/>
    <property type="molecule type" value="Genomic_DNA"/>
</dbReference>
<dbReference type="InterPro" id="IPR036837">
    <property type="entry name" value="Cation_efflux_CTD_sf"/>
</dbReference>
<dbReference type="SUPFAM" id="SSF160240">
    <property type="entry name" value="Cation efflux protein cytoplasmic domain-like"/>
    <property type="match status" value="1"/>
</dbReference>
<sequence>MVADAMYSAKDVVGSLMAIVGMTVSEQALDREHPYGHGKIEFVLSLFVSVIFFIIAAYLLVHAIFVLMDPSLHRAPHLIALWASLLVVIVNVIMYFYSRCVAIETNSPLVRTLAKHHHGDAASSGVVALGIIGAHFFNMPWIDTVVAAFETVHLMYMGGHVFWDSTKGLMDRSVGTETRSRIEQLATSVDGVKDILLLRTRHVGQNIHAELAVGVASDLMVAQAHKISEMVKEIIVHNIPRIGSIQVSTGVSGHDVHEQDSIRANWEKTQDNPETETKD</sequence>
<comment type="similarity">
    <text evidence="2">Belongs to the cation diffusion facilitator (CDF) transporter (TC 2.A.4) family.</text>
</comment>
<evidence type="ECO:0000256" key="6">
    <source>
        <dbReference type="ARBA" id="ARBA00023136"/>
    </source>
</evidence>
<dbReference type="GO" id="GO:0016020">
    <property type="term" value="C:membrane"/>
    <property type="evidence" value="ECO:0007669"/>
    <property type="project" value="UniProtKB-SubCell"/>
</dbReference>
<dbReference type="NCBIfam" id="TIGR01297">
    <property type="entry name" value="CDF"/>
    <property type="match status" value="1"/>
</dbReference>
<evidence type="ECO:0000313" key="11">
    <source>
        <dbReference type="EMBL" id="OEJ67297.1"/>
    </source>
</evidence>
<dbReference type="InterPro" id="IPR027470">
    <property type="entry name" value="Cation_efflux_CTD"/>
</dbReference>
<dbReference type="InterPro" id="IPR002524">
    <property type="entry name" value="Cation_efflux"/>
</dbReference>
<dbReference type="InterPro" id="IPR050291">
    <property type="entry name" value="CDF_Transporter"/>
</dbReference>
<dbReference type="Gene3D" id="3.30.70.1350">
    <property type="entry name" value="Cation efflux protein, cytoplasmic domain"/>
    <property type="match status" value="1"/>
</dbReference>
<dbReference type="NCBIfam" id="NF033615">
    <property type="entry name" value="CDF_MamM"/>
    <property type="match status" value="1"/>
</dbReference>
<dbReference type="GO" id="GO:0008324">
    <property type="term" value="F:monoatomic cation transmembrane transporter activity"/>
    <property type="evidence" value="ECO:0007669"/>
    <property type="project" value="InterPro"/>
</dbReference>
<evidence type="ECO:0000256" key="4">
    <source>
        <dbReference type="ARBA" id="ARBA00022692"/>
    </source>
</evidence>
<comment type="subcellular location">
    <subcellularLocation>
        <location evidence="1">Membrane</location>
        <topology evidence="1">Multi-pass membrane protein</topology>
    </subcellularLocation>
</comment>
<evidence type="ECO:0000259" key="10">
    <source>
        <dbReference type="Pfam" id="PF16916"/>
    </source>
</evidence>
<evidence type="ECO:0000256" key="1">
    <source>
        <dbReference type="ARBA" id="ARBA00004141"/>
    </source>
</evidence>
<keyword evidence="6 8" id="KW-0472">Membrane</keyword>
<gene>
    <name evidence="11" type="ORF">BEN30_00235</name>
</gene>
<evidence type="ECO:0000256" key="2">
    <source>
        <dbReference type="ARBA" id="ARBA00008114"/>
    </source>
</evidence>
<accession>A0A1E5Q8U9</accession>
<keyword evidence="3" id="KW-0813">Transport</keyword>
<evidence type="ECO:0000313" key="12">
    <source>
        <dbReference type="Proteomes" id="UP000095347"/>
    </source>
</evidence>
<dbReference type="InterPro" id="IPR053502">
    <property type="entry name" value="Magnetosome_CDF-Related"/>
</dbReference>
<evidence type="ECO:0000256" key="3">
    <source>
        <dbReference type="ARBA" id="ARBA00022448"/>
    </source>
</evidence>
<feature type="transmembrane region" description="Helical" evidence="8">
    <location>
        <begin position="79"/>
        <end position="97"/>
    </location>
</feature>
<organism evidence="11 12">
    <name type="scientific">Magnetovibrio blakemorei</name>
    <dbReference type="NCBI Taxonomy" id="28181"/>
    <lineage>
        <taxon>Bacteria</taxon>
        <taxon>Pseudomonadati</taxon>
        <taxon>Pseudomonadota</taxon>
        <taxon>Alphaproteobacteria</taxon>
        <taxon>Rhodospirillales</taxon>
        <taxon>Magnetovibrionaceae</taxon>
        <taxon>Magnetovibrio</taxon>
    </lineage>
</organism>